<gene>
    <name evidence="2" type="ORF">GC106_68610</name>
</gene>
<sequence length="210" mass="22493">MNFSALTQKSLSLFAAVGGWRTVAEGVASKTLFLIVYLLTDHVTTSALVAVGGVLVFAVARFWTDRKVWQALIPLVIVTLSAVLAGSTGHGVDFYLSGVVMSAGAGAVVLVSMLVRWPVIGLAVGAVRGERFGWRRDRVRLRRYQACTGIFLAKFVVSTAVQLPLYLEGQVVALGIASTLVNTPAMGICAYLCWRILRVEADLFTGRTSG</sequence>
<feature type="transmembrane region" description="Helical" evidence="1">
    <location>
        <begin position="34"/>
        <end position="59"/>
    </location>
</feature>
<dbReference type="Proteomes" id="UP000763557">
    <property type="component" value="Unassembled WGS sequence"/>
</dbReference>
<evidence type="ECO:0000313" key="2">
    <source>
        <dbReference type="EMBL" id="NRN69604.1"/>
    </source>
</evidence>
<dbReference type="InterPro" id="IPR016566">
    <property type="entry name" value="UCP010219"/>
</dbReference>
<proteinExistence type="predicted"/>
<name>A0ABX2FE02_9PSEU</name>
<keyword evidence="3" id="KW-1185">Reference proteome</keyword>
<evidence type="ECO:0000256" key="1">
    <source>
        <dbReference type="SAM" id="Phobius"/>
    </source>
</evidence>
<feature type="transmembrane region" description="Helical" evidence="1">
    <location>
        <begin position="146"/>
        <end position="165"/>
    </location>
</feature>
<feature type="transmembrane region" description="Helical" evidence="1">
    <location>
        <begin position="71"/>
        <end position="88"/>
    </location>
</feature>
<feature type="transmembrane region" description="Helical" evidence="1">
    <location>
        <begin position="171"/>
        <end position="194"/>
    </location>
</feature>
<keyword evidence="1" id="KW-0472">Membrane</keyword>
<reference evidence="2 3" key="1">
    <citation type="submission" date="2020-01" db="EMBL/GenBank/DDBJ databases">
        <title>Kibdelosporangium persica a novel Actinomycetes from a hot desert in Iran.</title>
        <authorList>
            <person name="Safaei N."/>
            <person name="Zaburannyi N."/>
            <person name="Mueller R."/>
            <person name="Wink J."/>
        </authorList>
    </citation>
    <scope>NUCLEOTIDE SEQUENCE [LARGE SCALE GENOMIC DNA]</scope>
    <source>
        <strain evidence="2 3">4NS15</strain>
    </source>
</reference>
<keyword evidence="1" id="KW-1133">Transmembrane helix</keyword>
<comment type="caution">
    <text evidence="2">The sequence shown here is derived from an EMBL/GenBank/DDBJ whole genome shotgun (WGS) entry which is preliminary data.</text>
</comment>
<dbReference type="Pfam" id="PF11361">
    <property type="entry name" value="DUF3159"/>
    <property type="match status" value="1"/>
</dbReference>
<organism evidence="2 3">
    <name type="scientific">Kibdelosporangium persicum</name>
    <dbReference type="NCBI Taxonomy" id="2698649"/>
    <lineage>
        <taxon>Bacteria</taxon>
        <taxon>Bacillati</taxon>
        <taxon>Actinomycetota</taxon>
        <taxon>Actinomycetes</taxon>
        <taxon>Pseudonocardiales</taxon>
        <taxon>Pseudonocardiaceae</taxon>
        <taxon>Kibdelosporangium</taxon>
    </lineage>
</organism>
<evidence type="ECO:0000313" key="3">
    <source>
        <dbReference type="Proteomes" id="UP000763557"/>
    </source>
</evidence>
<accession>A0ABX2FE02</accession>
<dbReference type="RefSeq" id="WP_173139973.1">
    <property type="nucleotide sequence ID" value="NZ_CBCSGW010000024.1"/>
</dbReference>
<dbReference type="EMBL" id="JAAATY010000029">
    <property type="protein sequence ID" value="NRN69604.1"/>
    <property type="molecule type" value="Genomic_DNA"/>
</dbReference>
<keyword evidence="1" id="KW-0812">Transmembrane</keyword>
<protein>
    <submittedName>
        <fullName evidence="2">CONSERVED INTEGRAL MEMBRANE ALANINE AND LEUCINE RICH PROTEIN</fullName>
    </submittedName>
</protein>
<feature type="transmembrane region" description="Helical" evidence="1">
    <location>
        <begin position="94"/>
        <end position="125"/>
    </location>
</feature>